<evidence type="ECO:0000313" key="13">
    <source>
        <dbReference type="EMBL" id="CAG2139325.1"/>
    </source>
</evidence>
<evidence type="ECO:0000256" key="11">
    <source>
        <dbReference type="SAM" id="SignalP"/>
    </source>
</evidence>
<evidence type="ECO:0000256" key="1">
    <source>
        <dbReference type="ARBA" id="ARBA00004571"/>
    </source>
</evidence>
<dbReference type="EMBL" id="CAJPVI010000008">
    <property type="protein sequence ID" value="CAG2139325.1"/>
    <property type="molecule type" value="Genomic_DNA"/>
</dbReference>
<dbReference type="PANTHER" id="PTHR34501:SF9">
    <property type="entry name" value="MAJOR OUTER MEMBRANE PROTEIN P.IA"/>
    <property type="match status" value="1"/>
</dbReference>
<keyword evidence="6 11" id="KW-0732">Signal</keyword>
<proteinExistence type="predicted"/>
<keyword evidence="7" id="KW-0406">Ion transport</keyword>
<dbReference type="CDD" id="cd00342">
    <property type="entry name" value="gram_neg_porins"/>
    <property type="match status" value="1"/>
</dbReference>
<dbReference type="InterPro" id="IPR050298">
    <property type="entry name" value="Gram-neg_bact_OMP"/>
</dbReference>
<evidence type="ECO:0000256" key="10">
    <source>
        <dbReference type="ARBA" id="ARBA00023237"/>
    </source>
</evidence>
<dbReference type="SUPFAM" id="SSF56935">
    <property type="entry name" value="Porins"/>
    <property type="match status" value="1"/>
</dbReference>
<evidence type="ECO:0000256" key="6">
    <source>
        <dbReference type="ARBA" id="ARBA00022729"/>
    </source>
</evidence>
<evidence type="ECO:0000256" key="4">
    <source>
        <dbReference type="ARBA" id="ARBA00022452"/>
    </source>
</evidence>
<feature type="domain" description="Porin" evidence="12">
    <location>
        <begin position="6"/>
        <end position="348"/>
    </location>
</feature>
<keyword evidence="8" id="KW-0626">Porin</keyword>
<evidence type="ECO:0000256" key="2">
    <source>
        <dbReference type="ARBA" id="ARBA00011233"/>
    </source>
</evidence>
<evidence type="ECO:0000256" key="7">
    <source>
        <dbReference type="ARBA" id="ARBA00023065"/>
    </source>
</evidence>
<protein>
    <submittedName>
        <fullName evidence="13">Outer membrane porin protein</fullName>
    </submittedName>
</protein>
<feature type="chain" id="PRO_5045472481" evidence="11">
    <location>
        <begin position="24"/>
        <end position="389"/>
    </location>
</feature>
<dbReference type="Proteomes" id="UP000672657">
    <property type="component" value="Unassembled WGS sequence"/>
</dbReference>
<keyword evidence="14" id="KW-1185">Reference proteome</keyword>
<comment type="caution">
    <text evidence="13">The sequence shown here is derived from an EMBL/GenBank/DDBJ whole genome shotgun (WGS) entry which is preliminary data.</text>
</comment>
<sequence length="389" mass="40837">MRTTTASTALAALSLCWTSAAFAQSSVTLYGVADMGIEYVNNLGNVPTAANGFNPGPAHDVVRLTSGHRAGSRWGLRGKEDLGGGWSSVFVLENGFNLDTGTPQQSGRLFGRQAFVGLTSATVGQFSFGRQYTSMFEALANFSPTRYGGYEPAALQSGAAFREDNMVKYTGQFGAVTTLAHYSFGTGMALPQVVGTGFAVGGNGEVPGSARRDSAYGAAVAYNGGAVGLVAGYDQVNPTIGTSSGTFRKFAVGGSYSTGAASVMGGYRWGQSKGPAGGDIQRDDYYWVGVNYQFLPAFSVTLEYTYDNLRSVFGNTSLPNPWQVTVLASYTLSKRTELYLSTAYSKNAGLMMDSGLTTYANTLALGNSLVLGNGKNSMIGAVVGIRHIF</sequence>
<feature type="signal peptide" evidence="11">
    <location>
        <begin position="1"/>
        <end position="23"/>
    </location>
</feature>
<accession>A0ABM8TEC1</accession>
<evidence type="ECO:0000256" key="5">
    <source>
        <dbReference type="ARBA" id="ARBA00022692"/>
    </source>
</evidence>
<keyword evidence="10" id="KW-0998">Cell outer membrane</keyword>
<keyword evidence="9" id="KW-0472">Membrane</keyword>
<gene>
    <name evidence="13" type="ORF">LMG26411_01690</name>
</gene>
<organism evidence="13 14">
    <name type="scientific">Cupriavidus numazuensis</name>
    <dbReference type="NCBI Taxonomy" id="221992"/>
    <lineage>
        <taxon>Bacteria</taxon>
        <taxon>Pseudomonadati</taxon>
        <taxon>Pseudomonadota</taxon>
        <taxon>Betaproteobacteria</taxon>
        <taxon>Burkholderiales</taxon>
        <taxon>Burkholderiaceae</taxon>
        <taxon>Cupriavidus</taxon>
    </lineage>
</organism>
<evidence type="ECO:0000256" key="3">
    <source>
        <dbReference type="ARBA" id="ARBA00022448"/>
    </source>
</evidence>
<evidence type="ECO:0000313" key="14">
    <source>
        <dbReference type="Proteomes" id="UP000672657"/>
    </source>
</evidence>
<reference evidence="13 14" key="1">
    <citation type="submission" date="2021-03" db="EMBL/GenBank/DDBJ databases">
        <authorList>
            <person name="Peeters C."/>
        </authorList>
    </citation>
    <scope>NUCLEOTIDE SEQUENCE [LARGE SCALE GENOMIC DNA]</scope>
    <source>
        <strain evidence="13 14">LMG 26411</strain>
    </source>
</reference>
<evidence type="ECO:0000256" key="8">
    <source>
        <dbReference type="ARBA" id="ARBA00023114"/>
    </source>
</evidence>
<dbReference type="Pfam" id="PF13609">
    <property type="entry name" value="Porin_4"/>
    <property type="match status" value="1"/>
</dbReference>
<keyword evidence="3" id="KW-0813">Transport</keyword>
<dbReference type="PANTHER" id="PTHR34501">
    <property type="entry name" value="PROTEIN YDDL-RELATED"/>
    <property type="match status" value="1"/>
</dbReference>
<name>A0ABM8TEC1_9BURK</name>
<dbReference type="InterPro" id="IPR033900">
    <property type="entry name" value="Gram_neg_porin_domain"/>
</dbReference>
<comment type="subunit">
    <text evidence="2">Homotrimer.</text>
</comment>
<evidence type="ECO:0000256" key="9">
    <source>
        <dbReference type="ARBA" id="ARBA00023136"/>
    </source>
</evidence>
<dbReference type="Gene3D" id="2.40.160.10">
    <property type="entry name" value="Porin"/>
    <property type="match status" value="1"/>
</dbReference>
<dbReference type="InterPro" id="IPR023614">
    <property type="entry name" value="Porin_dom_sf"/>
</dbReference>
<keyword evidence="5" id="KW-0812">Transmembrane</keyword>
<evidence type="ECO:0000259" key="12">
    <source>
        <dbReference type="Pfam" id="PF13609"/>
    </source>
</evidence>
<keyword evidence="4" id="KW-1134">Transmembrane beta strand</keyword>
<comment type="subcellular location">
    <subcellularLocation>
        <location evidence="1">Cell outer membrane</location>
        <topology evidence="1">Multi-pass membrane protein</topology>
    </subcellularLocation>
</comment>
<dbReference type="RefSeq" id="WP_211952824.1">
    <property type="nucleotide sequence ID" value="NZ_CAJPVI010000008.1"/>
</dbReference>